<dbReference type="InterPro" id="IPR055188">
    <property type="entry name" value="Choice_anch_I"/>
</dbReference>
<name>S5SVV7_9CORY</name>
<evidence type="ECO:0000256" key="1">
    <source>
        <dbReference type="SAM" id="MobiDB-lite"/>
    </source>
</evidence>
<dbReference type="InterPro" id="IPR052956">
    <property type="entry name" value="Mesenchyme-surface_protein"/>
</dbReference>
<reference evidence="4 5" key="1">
    <citation type="submission" date="2012-11" db="EMBL/GenBank/DDBJ databases">
        <title>The complete genome sequence of Corynebacterium maris Coryn-1 (=DSM 45190).</title>
        <authorList>
            <person name="Schaffert L."/>
            <person name="Albersmeier A."/>
            <person name="Kalinowski J."/>
            <person name="Ruckert C."/>
        </authorList>
    </citation>
    <scope>NUCLEOTIDE SEQUENCE [LARGE SCALE GENOMIC DNA]</scope>
    <source>
        <strain evidence="5">Coryn-1</strain>
    </source>
</reference>
<dbReference type="PATRIC" id="fig|1224163.3.peg.1737"/>
<evidence type="ECO:0000313" key="5">
    <source>
        <dbReference type="Proteomes" id="UP000015388"/>
    </source>
</evidence>
<dbReference type="AlphaFoldDB" id="S5SVV7"/>
<feature type="region of interest" description="Disordered" evidence="1">
    <location>
        <begin position="597"/>
        <end position="626"/>
    </location>
</feature>
<feature type="compositionally biased region" description="Low complexity" evidence="1">
    <location>
        <begin position="614"/>
        <end position="626"/>
    </location>
</feature>
<dbReference type="EMBL" id="CP003924">
    <property type="protein sequence ID" value="AGS35202.1"/>
    <property type="molecule type" value="Genomic_DNA"/>
</dbReference>
<dbReference type="Gene3D" id="2.130.10.10">
    <property type="entry name" value="YVTN repeat-like/Quinoprotein amine dehydrogenase"/>
    <property type="match status" value="1"/>
</dbReference>
<dbReference type="HOGENOM" id="CLU_020353_0_0_11"/>
<evidence type="ECO:0000259" key="3">
    <source>
        <dbReference type="Pfam" id="PF22494"/>
    </source>
</evidence>
<dbReference type="Proteomes" id="UP000015388">
    <property type="component" value="Chromosome"/>
</dbReference>
<gene>
    <name evidence="4" type="ORF">B841_08645</name>
</gene>
<dbReference type="eggNOG" id="COG3391">
    <property type="taxonomic scope" value="Bacteria"/>
</dbReference>
<dbReference type="STRING" id="1224163.B841_08645"/>
<proteinExistence type="predicted"/>
<dbReference type="Pfam" id="PF22494">
    <property type="entry name" value="choice_anch_I"/>
    <property type="match status" value="1"/>
</dbReference>
<dbReference type="KEGG" id="cmd:B841_08645"/>
<feature type="signal peptide" evidence="2">
    <location>
        <begin position="1"/>
        <end position="31"/>
    </location>
</feature>
<evidence type="ECO:0000256" key="2">
    <source>
        <dbReference type="SAM" id="SignalP"/>
    </source>
</evidence>
<accession>S5SVV7</accession>
<feature type="domain" description="Choice-of-anchor I" evidence="3">
    <location>
        <begin position="68"/>
        <end position="593"/>
    </location>
</feature>
<keyword evidence="5" id="KW-1185">Reference proteome</keyword>
<dbReference type="SUPFAM" id="SSF51004">
    <property type="entry name" value="C-terminal (heme d1) domain of cytochrome cd1-nitrite reductase"/>
    <property type="match status" value="1"/>
</dbReference>
<keyword evidence="2" id="KW-0732">Signal</keyword>
<sequence length="626" mass="66482">MPFTELETEILSVRRSAVALCAAAATSLTLAAPAAALIVEEPILDAVDADAFSIAPIGSYDSGQFDESAAEIVTYHPQTRQLLVVNAQSGNIDLLDVSNPTAPVLAGEVQAGEGNGINSVAVRADGLAVANVEPADKTDEGSMLFFDANTGDELGRVMLGGALPDMVGISADGRYAFSANEGEPAEDYSVDPEGSVSVVALPEELAAPTQDDVRVADFRAWNADGPRELHEDIRIFGPTEVDGQPYETTVAENLEPEYITEIDGKLYTTLQENNAVAVVDLESATVEEIFPLGFQDHNVVALDASDRDGGEDSGGADTGAVNIENWPVLGIHQPDAIEAYHGADGAGYLVMANEGDARDWDVYSEEARIKHLGDPEEVDYKGDALPGLCEGYQGLTAGQIDELQDDLGAGRLRITVADGLNEDGTCFEQLYSYGSRSFSIFDVEGNELFNSADDFEQITARLHEDGELLFNAGHDEGWFDSRSDNKGPEPEGVALGEINDRTYAFIGLERLGGVMVYDVTDPAESRYVAYVNNRDFSVSALDEKTEDVVENWQESGDLGPEGLVFIPAADSPNGENLLAVGNEVSGTTTIFEITGSVTDGAPAENEDPSPAPTSLPGSSQLSSSFR</sequence>
<organism evidence="4 5">
    <name type="scientific">Corynebacterium maris DSM 45190</name>
    <dbReference type="NCBI Taxonomy" id="1224163"/>
    <lineage>
        <taxon>Bacteria</taxon>
        <taxon>Bacillati</taxon>
        <taxon>Actinomycetota</taxon>
        <taxon>Actinomycetes</taxon>
        <taxon>Mycobacteriales</taxon>
        <taxon>Corynebacteriaceae</taxon>
        <taxon>Corynebacterium</taxon>
    </lineage>
</organism>
<dbReference type="NCBIfam" id="NF038117">
    <property type="entry name" value="choice_anch_I"/>
    <property type="match status" value="1"/>
</dbReference>
<dbReference type="PANTHER" id="PTHR46928:SF1">
    <property type="entry name" value="MESENCHYME-SPECIFIC CELL SURFACE GLYCOPROTEIN"/>
    <property type="match status" value="1"/>
</dbReference>
<dbReference type="InterPro" id="IPR015943">
    <property type="entry name" value="WD40/YVTN_repeat-like_dom_sf"/>
</dbReference>
<evidence type="ECO:0000313" key="4">
    <source>
        <dbReference type="EMBL" id="AGS35202.1"/>
    </source>
</evidence>
<dbReference type="PANTHER" id="PTHR46928">
    <property type="entry name" value="MESENCHYME-SPECIFIC CELL SURFACE GLYCOPROTEIN"/>
    <property type="match status" value="1"/>
</dbReference>
<feature type="chain" id="PRO_5039417579" evidence="2">
    <location>
        <begin position="32"/>
        <end position="626"/>
    </location>
</feature>
<protein>
    <submittedName>
        <fullName evidence="4">Alkaline phosphatase</fullName>
    </submittedName>
</protein>
<dbReference type="InterPro" id="IPR011048">
    <property type="entry name" value="Haem_d1_sf"/>
</dbReference>